<sequence>MPIPALVVLLNAADEWGGGQITLRCAAMLGGKESAEQRITLNAGKSGVWSIAVRGITLRDHLGVFTAACPAAVQSQSICVLPAAAAGKAKAETAPDEDGDEADTRAALGGSYELREYRDGDTLKQVHWKLSAKLDRLMVREPLTALRAALTPGGDLDGAEEWGGFSPTGGEAPQKPAQAQKRTYCPEPARRCRPRQWAEVCGPCAGEHPAPRSAPRVWLAADAALLLALTFGLLLVLSTGFGIAVPL</sequence>
<accession>K1SZ28</accession>
<comment type="caution">
    <text evidence="3">The sequence shown here is derived from an EMBL/GenBank/DDBJ whole genome shotgun (WGS) entry which is preliminary data.</text>
</comment>
<evidence type="ECO:0000256" key="2">
    <source>
        <dbReference type="SAM" id="Phobius"/>
    </source>
</evidence>
<feature type="region of interest" description="Disordered" evidence="1">
    <location>
        <begin position="161"/>
        <end position="181"/>
    </location>
</feature>
<feature type="transmembrane region" description="Helical" evidence="2">
    <location>
        <begin position="217"/>
        <end position="245"/>
    </location>
</feature>
<keyword evidence="2" id="KW-1133">Transmembrane helix</keyword>
<feature type="non-terminal residue" evidence="3">
    <location>
        <position position="247"/>
    </location>
</feature>
<protein>
    <submittedName>
        <fullName evidence="3">Protein (Some members containing a von Willebrand factor type A (VWA) domain)</fullName>
    </submittedName>
</protein>
<evidence type="ECO:0000256" key="1">
    <source>
        <dbReference type="SAM" id="MobiDB-lite"/>
    </source>
</evidence>
<dbReference type="PANTHER" id="PTHR34351">
    <property type="entry name" value="SLR1927 PROTEIN-RELATED"/>
    <property type="match status" value="1"/>
</dbReference>
<reference evidence="3" key="1">
    <citation type="journal article" date="2013" name="Environ. Microbiol.">
        <title>Microbiota from the distal guts of lean and obese adolescents exhibit partial functional redundancy besides clear differences in community structure.</title>
        <authorList>
            <person name="Ferrer M."/>
            <person name="Ruiz A."/>
            <person name="Lanza F."/>
            <person name="Haange S.B."/>
            <person name="Oberbach A."/>
            <person name="Till H."/>
            <person name="Bargiela R."/>
            <person name="Campoy C."/>
            <person name="Segura M.T."/>
            <person name="Richter M."/>
            <person name="von Bergen M."/>
            <person name="Seifert J."/>
            <person name="Suarez A."/>
        </authorList>
    </citation>
    <scope>NUCLEOTIDE SEQUENCE</scope>
</reference>
<keyword evidence="2" id="KW-0812">Transmembrane</keyword>
<name>K1SZ28_9ZZZZ</name>
<evidence type="ECO:0000313" key="3">
    <source>
        <dbReference type="EMBL" id="EKC62908.1"/>
    </source>
</evidence>
<keyword evidence="2" id="KW-0472">Membrane</keyword>
<proteinExistence type="predicted"/>
<organism evidence="3">
    <name type="scientific">human gut metagenome</name>
    <dbReference type="NCBI Taxonomy" id="408170"/>
    <lineage>
        <taxon>unclassified sequences</taxon>
        <taxon>metagenomes</taxon>
        <taxon>organismal metagenomes</taxon>
    </lineage>
</organism>
<dbReference type="EMBL" id="AJWY01007825">
    <property type="protein sequence ID" value="EKC62908.1"/>
    <property type="molecule type" value="Genomic_DNA"/>
</dbReference>
<gene>
    <name evidence="3" type="ORF">LEA_11599</name>
</gene>
<dbReference type="AlphaFoldDB" id="K1SZ28"/>